<feature type="compositionally biased region" description="Polar residues" evidence="1">
    <location>
        <begin position="76"/>
        <end position="85"/>
    </location>
</feature>
<evidence type="ECO:0000256" key="1">
    <source>
        <dbReference type="SAM" id="MobiDB-lite"/>
    </source>
</evidence>
<comment type="caution">
    <text evidence="2">The sequence shown here is derived from an EMBL/GenBank/DDBJ whole genome shotgun (WGS) entry which is preliminary data.</text>
</comment>
<reference evidence="2 3" key="1">
    <citation type="submission" date="2024-01" db="EMBL/GenBank/DDBJ databases">
        <title>A draft genome for the cacao thread blight pathogen Marasmiellus scandens.</title>
        <authorList>
            <person name="Baruah I.K."/>
            <person name="Leung J."/>
            <person name="Bukari Y."/>
            <person name="Amoako-Attah I."/>
            <person name="Meinhardt L.W."/>
            <person name="Bailey B.A."/>
            <person name="Cohen S.P."/>
        </authorList>
    </citation>
    <scope>NUCLEOTIDE SEQUENCE [LARGE SCALE GENOMIC DNA]</scope>
    <source>
        <strain evidence="2 3">GH-19</strain>
    </source>
</reference>
<keyword evidence="3" id="KW-1185">Reference proteome</keyword>
<feature type="region of interest" description="Disordered" evidence="1">
    <location>
        <begin position="68"/>
        <end position="98"/>
    </location>
</feature>
<gene>
    <name evidence="2" type="ORF">VKT23_009118</name>
</gene>
<organism evidence="2 3">
    <name type="scientific">Marasmiellus scandens</name>
    <dbReference type="NCBI Taxonomy" id="2682957"/>
    <lineage>
        <taxon>Eukaryota</taxon>
        <taxon>Fungi</taxon>
        <taxon>Dikarya</taxon>
        <taxon>Basidiomycota</taxon>
        <taxon>Agaricomycotina</taxon>
        <taxon>Agaricomycetes</taxon>
        <taxon>Agaricomycetidae</taxon>
        <taxon>Agaricales</taxon>
        <taxon>Marasmiineae</taxon>
        <taxon>Omphalotaceae</taxon>
        <taxon>Marasmiellus</taxon>
    </lineage>
</organism>
<accession>A0ABR1JJ54</accession>
<proteinExistence type="predicted"/>
<name>A0ABR1JJ54_9AGAR</name>
<dbReference type="Proteomes" id="UP001498398">
    <property type="component" value="Unassembled WGS sequence"/>
</dbReference>
<sequence>MELRPQRGRDSYLILRVPTQACRFLRTHHPYKRVLYIENSPLQPRIDLFGEDVDRFLVADPWLPLHPPQRELQQLPHHSQQNTRQTHSENFDVIEAEQ</sequence>
<evidence type="ECO:0000313" key="3">
    <source>
        <dbReference type="Proteomes" id="UP001498398"/>
    </source>
</evidence>
<dbReference type="EMBL" id="JBANRG010000015">
    <property type="protein sequence ID" value="KAK7460395.1"/>
    <property type="molecule type" value="Genomic_DNA"/>
</dbReference>
<evidence type="ECO:0000313" key="2">
    <source>
        <dbReference type="EMBL" id="KAK7460395.1"/>
    </source>
</evidence>
<protein>
    <submittedName>
        <fullName evidence="2">Uncharacterized protein</fullName>
    </submittedName>
</protein>